<dbReference type="EMBL" id="CM007890">
    <property type="protein sequence ID" value="OTG38222.1"/>
    <property type="molecule type" value="Genomic_DNA"/>
</dbReference>
<dbReference type="EMBL" id="MNCJ02000316">
    <property type="protein sequence ID" value="KAF5823600.1"/>
    <property type="molecule type" value="Genomic_DNA"/>
</dbReference>
<feature type="chain" id="PRO_5012987729" description="Transmembrane protein" evidence="2">
    <location>
        <begin position="24"/>
        <end position="76"/>
    </location>
</feature>
<reference evidence="4" key="2">
    <citation type="submission" date="2017-02" db="EMBL/GenBank/DDBJ databases">
        <title>Sunflower complete genome.</title>
        <authorList>
            <person name="Langlade N."/>
            <person name="Munos S."/>
        </authorList>
    </citation>
    <scope>NUCLEOTIDE SEQUENCE [LARGE SCALE GENOMIC DNA]</scope>
    <source>
        <tissue evidence="4">Leaves</tissue>
    </source>
</reference>
<evidence type="ECO:0000313" key="5">
    <source>
        <dbReference type="Proteomes" id="UP000215914"/>
    </source>
</evidence>
<dbReference type="OMA" id="PETHSYM"/>
<protein>
    <recommendedName>
        <fullName evidence="6">Transmembrane protein</fullName>
    </recommendedName>
</protein>
<dbReference type="AlphaFoldDB" id="A0A251VT29"/>
<name>A0A251VT29_HELAN</name>
<dbReference type="FunCoup" id="A0A251VT29">
    <property type="interactions" value="5"/>
</dbReference>
<feature type="signal peptide" evidence="2">
    <location>
        <begin position="1"/>
        <end position="23"/>
    </location>
</feature>
<evidence type="ECO:0000256" key="1">
    <source>
        <dbReference type="SAM" id="MobiDB-lite"/>
    </source>
</evidence>
<sequence>MDLKNCMTTVFILFLLLAVPVFSKEVYDIDYRGPETHSHRPPPNRAGNGVPHSNIKKHPRFKRRLTRNAIKKGGKA</sequence>
<feature type="region of interest" description="Disordered" evidence="1">
    <location>
        <begin position="32"/>
        <end position="76"/>
    </location>
</feature>
<reference evidence="3 5" key="1">
    <citation type="journal article" date="2017" name="Nature">
        <title>The sunflower genome provides insights into oil metabolism, flowering and Asterid evolution.</title>
        <authorList>
            <person name="Badouin H."/>
            <person name="Gouzy J."/>
            <person name="Grassa C.J."/>
            <person name="Murat F."/>
            <person name="Staton S.E."/>
            <person name="Cottret L."/>
            <person name="Lelandais-Briere C."/>
            <person name="Owens G.L."/>
            <person name="Carrere S."/>
            <person name="Mayjonade B."/>
            <person name="Legrand L."/>
            <person name="Gill N."/>
            <person name="Kane N.C."/>
            <person name="Bowers J.E."/>
            <person name="Hubner S."/>
            <person name="Bellec A."/>
            <person name="Berard A."/>
            <person name="Berges H."/>
            <person name="Blanchet N."/>
            <person name="Boniface M.C."/>
            <person name="Brunel D."/>
            <person name="Catrice O."/>
            <person name="Chaidir N."/>
            <person name="Claudel C."/>
            <person name="Donnadieu C."/>
            <person name="Faraut T."/>
            <person name="Fievet G."/>
            <person name="Helmstetter N."/>
            <person name="King M."/>
            <person name="Knapp S.J."/>
            <person name="Lai Z."/>
            <person name="Le Paslier M.C."/>
            <person name="Lippi Y."/>
            <person name="Lorenzon L."/>
            <person name="Mandel J.R."/>
            <person name="Marage G."/>
            <person name="Marchand G."/>
            <person name="Marquand E."/>
            <person name="Bret-Mestries E."/>
            <person name="Morien E."/>
            <person name="Nambeesan S."/>
            <person name="Nguyen T."/>
            <person name="Pegot-Espagnet P."/>
            <person name="Pouilly N."/>
            <person name="Raftis F."/>
            <person name="Sallet E."/>
            <person name="Schiex T."/>
            <person name="Thomas J."/>
            <person name="Vandecasteele C."/>
            <person name="Vares D."/>
            <person name="Vear F."/>
            <person name="Vautrin S."/>
            <person name="Crespi M."/>
            <person name="Mangin B."/>
            <person name="Burke J.M."/>
            <person name="Salse J."/>
            <person name="Munos S."/>
            <person name="Vincourt P."/>
            <person name="Rieseberg L.H."/>
            <person name="Langlade N.B."/>
        </authorList>
    </citation>
    <scope>NUCLEOTIDE SEQUENCE [LARGE SCALE GENOMIC DNA]</scope>
    <source>
        <strain evidence="5">cv. SF193</strain>
        <tissue evidence="3">Leaves</tissue>
    </source>
</reference>
<dbReference type="Gramene" id="mRNA:HanXRQr2_Chr01g0040101">
    <property type="protein sequence ID" value="mRNA:HanXRQr2_Chr01g0040101"/>
    <property type="gene ID" value="HanXRQr2_Chr01g0040101"/>
</dbReference>
<evidence type="ECO:0008006" key="6">
    <source>
        <dbReference type="Google" id="ProtNLM"/>
    </source>
</evidence>
<evidence type="ECO:0000313" key="4">
    <source>
        <dbReference type="EMBL" id="OTG38222.1"/>
    </source>
</evidence>
<feature type="compositionally biased region" description="Basic residues" evidence="1">
    <location>
        <begin position="54"/>
        <end position="76"/>
    </location>
</feature>
<dbReference type="InParanoid" id="A0A251VT29"/>
<keyword evidence="2" id="KW-0732">Signal</keyword>
<accession>A0A251VT29</accession>
<proteinExistence type="predicted"/>
<reference evidence="3" key="3">
    <citation type="submission" date="2020-06" db="EMBL/GenBank/DDBJ databases">
        <title>Helianthus annuus Genome sequencing and assembly Release 2.</title>
        <authorList>
            <person name="Gouzy J."/>
            <person name="Langlade N."/>
            <person name="Munos S."/>
        </authorList>
    </citation>
    <scope>NUCLEOTIDE SEQUENCE</scope>
    <source>
        <tissue evidence="3">Leaves</tissue>
    </source>
</reference>
<evidence type="ECO:0000313" key="3">
    <source>
        <dbReference type="EMBL" id="KAF5823600.1"/>
    </source>
</evidence>
<keyword evidence="5" id="KW-1185">Reference proteome</keyword>
<dbReference type="Proteomes" id="UP000215914">
    <property type="component" value="Chromosome 1"/>
</dbReference>
<gene>
    <name evidence="4" type="ORF">HannXRQ_Chr01g0027391</name>
    <name evidence="3" type="ORF">HanXRQr2_Chr01g0040101</name>
</gene>
<organism evidence="4 5">
    <name type="scientific">Helianthus annuus</name>
    <name type="common">Common sunflower</name>
    <dbReference type="NCBI Taxonomy" id="4232"/>
    <lineage>
        <taxon>Eukaryota</taxon>
        <taxon>Viridiplantae</taxon>
        <taxon>Streptophyta</taxon>
        <taxon>Embryophyta</taxon>
        <taxon>Tracheophyta</taxon>
        <taxon>Spermatophyta</taxon>
        <taxon>Magnoliopsida</taxon>
        <taxon>eudicotyledons</taxon>
        <taxon>Gunneridae</taxon>
        <taxon>Pentapetalae</taxon>
        <taxon>asterids</taxon>
        <taxon>campanulids</taxon>
        <taxon>Asterales</taxon>
        <taxon>Asteraceae</taxon>
        <taxon>Asteroideae</taxon>
        <taxon>Heliantheae alliance</taxon>
        <taxon>Heliantheae</taxon>
        <taxon>Helianthus</taxon>
    </lineage>
</organism>
<evidence type="ECO:0000256" key="2">
    <source>
        <dbReference type="SAM" id="SignalP"/>
    </source>
</evidence>